<feature type="active site" evidence="12">
    <location>
        <position position="7"/>
    </location>
</feature>
<comment type="cofactor">
    <cofactor evidence="12">
        <name>Mg(2+)</name>
        <dbReference type="ChEBI" id="CHEBI:18420"/>
    </cofactor>
    <text evidence="12">Binds 2 Mg(2+) ion per subunit.</text>
</comment>
<evidence type="ECO:0000256" key="13">
    <source>
        <dbReference type="NCBIfam" id="TIGR00228"/>
    </source>
</evidence>
<dbReference type="InterPro" id="IPR002176">
    <property type="entry name" value="X-over_junc_endoDNase_RuvC"/>
</dbReference>
<feature type="active site" evidence="12">
    <location>
        <position position="67"/>
    </location>
</feature>
<comment type="catalytic activity">
    <reaction evidence="12">
        <text>Endonucleolytic cleavage at a junction such as a reciprocal single-stranded crossover between two homologous DNA duplexes (Holliday junction).</text>
        <dbReference type="EC" id="3.1.21.10"/>
    </reaction>
</comment>
<organism evidence="15 16">
    <name type="scientific">Anaeromyxobacter paludicola</name>
    <dbReference type="NCBI Taxonomy" id="2918171"/>
    <lineage>
        <taxon>Bacteria</taxon>
        <taxon>Pseudomonadati</taxon>
        <taxon>Myxococcota</taxon>
        <taxon>Myxococcia</taxon>
        <taxon>Myxococcales</taxon>
        <taxon>Cystobacterineae</taxon>
        <taxon>Anaeromyxobacteraceae</taxon>
        <taxon>Anaeromyxobacter</taxon>
    </lineage>
</organism>
<dbReference type="Pfam" id="PF02075">
    <property type="entry name" value="RuvC"/>
    <property type="match status" value="1"/>
</dbReference>
<evidence type="ECO:0000256" key="6">
    <source>
        <dbReference type="ARBA" id="ARBA00022763"/>
    </source>
</evidence>
<dbReference type="PANTHER" id="PTHR30194">
    <property type="entry name" value="CROSSOVER JUNCTION ENDODEOXYRIBONUCLEASE RUVC"/>
    <property type="match status" value="1"/>
</dbReference>
<reference evidence="16" key="1">
    <citation type="journal article" date="2022" name="Int. J. Syst. Evol. Microbiol.">
        <title>Anaeromyxobacter oryzae sp. nov., Anaeromyxobacter diazotrophicus sp. nov. and Anaeromyxobacter paludicola sp. nov., isolated from paddy soils.</title>
        <authorList>
            <person name="Itoh H."/>
            <person name="Xu Z."/>
            <person name="Mise K."/>
            <person name="Masuda Y."/>
            <person name="Ushijima N."/>
            <person name="Hayakawa C."/>
            <person name="Shiratori Y."/>
            <person name="Senoo K."/>
        </authorList>
    </citation>
    <scope>NUCLEOTIDE SEQUENCE [LARGE SCALE GENOMIC DNA]</scope>
    <source>
        <strain evidence="16">Red630</strain>
    </source>
</reference>
<accession>A0ABM7X994</accession>
<dbReference type="HAMAP" id="MF_00034">
    <property type="entry name" value="RuvC"/>
    <property type="match status" value="1"/>
</dbReference>
<feature type="active site" evidence="12">
    <location>
        <position position="138"/>
    </location>
</feature>
<comment type="function">
    <text evidence="12">The RuvA-RuvB-RuvC complex processes Holliday junction (HJ) DNA during genetic recombination and DNA repair. Endonuclease that resolves HJ intermediates. Cleaves cruciform DNA by making single-stranded nicks across the HJ at symmetrical positions within the homologous arms, yielding a 5'-phosphate and a 3'-hydroxyl group; requires a central core of homology in the junction. The consensus cleavage sequence is 5'-(A/T)TT(C/G)-3'. Cleavage occurs on the 3'-side of the TT dinucleotide at the point of strand exchange. HJ branch migration catalyzed by RuvA-RuvB allows RuvC to scan DNA until it finds its consensus sequence, where it cleaves and resolves the cruciform DNA.</text>
</comment>
<evidence type="ECO:0000256" key="7">
    <source>
        <dbReference type="ARBA" id="ARBA00022801"/>
    </source>
</evidence>
<gene>
    <name evidence="12 15" type="primary">ruvC</name>
    <name evidence="15" type="ORF">AMPC_15260</name>
</gene>
<keyword evidence="16" id="KW-1185">Reference proteome</keyword>
<feature type="binding site" evidence="12">
    <location>
        <position position="67"/>
    </location>
    <ligand>
        <name>Mg(2+)</name>
        <dbReference type="ChEBI" id="CHEBI:18420"/>
        <label>2</label>
    </ligand>
</feature>
<dbReference type="Gene3D" id="3.30.420.10">
    <property type="entry name" value="Ribonuclease H-like superfamily/Ribonuclease H"/>
    <property type="match status" value="1"/>
</dbReference>
<dbReference type="PANTHER" id="PTHR30194:SF3">
    <property type="entry name" value="CROSSOVER JUNCTION ENDODEOXYRIBONUCLEASE RUVC"/>
    <property type="match status" value="1"/>
</dbReference>
<evidence type="ECO:0000256" key="9">
    <source>
        <dbReference type="ARBA" id="ARBA00023125"/>
    </source>
</evidence>
<name>A0ABM7X994_9BACT</name>
<dbReference type="SUPFAM" id="SSF53098">
    <property type="entry name" value="Ribonuclease H-like"/>
    <property type="match status" value="1"/>
</dbReference>
<protein>
    <recommendedName>
        <fullName evidence="12 13">Crossover junction endodeoxyribonuclease RuvC</fullName>
        <ecNumber evidence="12 13">3.1.21.10</ecNumber>
    </recommendedName>
    <alternativeName>
        <fullName evidence="12">Holliday junction nuclease RuvC</fullName>
    </alternativeName>
    <alternativeName>
        <fullName evidence="12">Holliday junction resolvase RuvC</fullName>
    </alternativeName>
</protein>
<dbReference type="InterPro" id="IPR012337">
    <property type="entry name" value="RNaseH-like_sf"/>
</dbReference>
<keyword evidence="2 12" id="KW-0963">Cytoplasm</keyword>
<evidence type="ECO:0000256" key="1">
    <source>
        <dbReference type="ARBA" id="ARBA00009518"/>
    </source>
</evidence>
<evidence type="ECO:0000256" key="3">
    <source>
        <dbReference type="ARBA" id="ARBA00022722"/>
    </source>
</evidence>
<evidence type="ECO:0000256" key="14">
    <source>
        <dbReference type="SAM" id="MobiDB-lite"/>
    </source>
</evidence>
<dbReference type="EC" id="3.1.21.10" evidence="12 13"/>
<feature type="binding site" evidence="12">
    <location>
        <position position="138"/>
    </location>
    <ligand>
        <name>Mg(2+)</name>
        <dbReference type="ChEBI" id="CHEBI:18420"/>
        <label>1</label>
    </ligand>
</feature>
<evidence type="ECO:0000313" key="16">
    <source>
        <dbReference type="Proteomes" id="UP001162734"/>
    </source>
</evidence>
<feature type="compositionally biased region" description="Low complexity" evidence="14">
    <location>
        <begin position="163"/>
        <end position="176"/>
    </location>
</feature>
<evidence type="ECO:0000256" key="5">
    <source>
        <dbReference type="ARBA" id="ARBA00022759"/>
    </source>
</evidence>
<comment type="similarity">
    <text evidence="1 12">Belongs to the RuvC family.</text>
</comment>
<dbReference type="Proteomes" id="UP001162734">
    <property type="component" value="Chromosome"/>
</dbReference>
<comment type="subunit">
    <text evidence="12">Homodimer which binds Holliday junction (HJ) DNA. The HJ becomes 2-fold symmetrical on binding to RuvC with unstacked arms; it has a different conformation from HJ DNA in complex with RuvA. In the full resolvosome a probable DNA-RuvA(4)-RuvB(12)-RuvC(2) complex forms which resolves the HJ.</text>
</comment>
<dbReference type="InterPro" id="IPR036397">
    <property type="entry name" value="RNaseH_sf"/>
</dbReference>
<evidence type="ECO:0000313" key="15">
    <source>
        <dbReference type="EMBL" id="BDG08413.1"/>
    </source>
</evidence>
<evidence type="ECO:0000256" key="11">
    <source>
        <dbReference type="ARBA" id="ARBA00023204"/>
    </source>
</evidence>
<evidence type="ECO:0000256" key="8">
    <source>
        <dbReference type="ARBA" id="ARBA00022842"/>
    </source>
</evidence>
<dbReference type="PRINTS" id="PR00696">
    <property type="entry name" value="RSOLVASERUVC"/>
</dbReference>
<evidence type="ECO:0000256" key="10">
    <source>
        <dbReference type="ARBA" id="ARBA00023172"/>
    </source>
</evidence>
<keyword evidence="6 12" id="KW-0227">DNA damage</keyword>
<sequence length="190" mass="19333">MIALGIDPGSRRCGYGVVAREGSRLRVVESGVLAPGGGRALCERLGEILSGLEGVIARAAPVEVAVESAFFGLSARSALVLGQARGVALAAAARAGLPVFEYAPSEVKRAFAGNGRAEKAQMVRMAQTILGVEADLSDEADALAIAVCHLARRAGLVRLAADGAGRPGAAPEARALSRLRPSVRRPGSAA</sequence>
<keyword evidence="10 12" id="KW-0233">DNA recombination</keyword>
<keyword evidence="11 12" id="KW-0234">DNA repair</keyword>
<dbReference type="NCBIfam" id="TIGR00228">
    <property type="entry name" value="ruvC"/>
    <property type="match status" value="1"/>
</dbReference>
<evidence type="ECO:0000256" key="2">
    <source>
        <dbReference type="ARBA" id="ARBA00022490"/>
    </source>
</evidence>
<evidence type="ECO:0000256" key="12">
    <source>
        <dbReference type="HAMAP-Rule" id="MF_00034"/>
    </source>
</evidence>
<dbReference type="EMBL" id="AP025592">
    <property type="protein sequence ID" value="BDG08413.1"/>
    <property type="molecule type" value="Genomic_DNA"/>
</dbReference>
<keyword evidence="3 12" id="KW-0540">Nuclease</keyword>
<keyword evidence="4 12" id="KW-0479">Metal-binding</keyword>
<keyword evidence="7 12" id="KW-0378">Hydrolase</keyword>
<keyword evidence="9 12" id="KW-0238">DNA-binding</keyword>
<keyword evidence="5 12" id="KW-0255">Endonuclease</keyword>
<keyword evidence="8 12" id="KW-0460">Magnesium</keyword>
<dbReference type="RefSeq" id="WP_248345593.1">
    <property type="nucleotide sequence ID" value="NZ_AP025592.1"/>
</dbReference>
<evidence type="ECO:0000256" key="4">
    <source>
        <dbReference type="ARBA" id="ARBA00022723"/>
    </source>
</evidence>
<feature type="region of interest" description="Disordered" evidence="14">
    <location>
        <begin position="163"/>
        <end position="190"/>
    </location>
</feature>
<feature type="binding site" evidence="12">
    <location>
        <position position="7"/>
    </location>
    <ligand>
        <name>Mg(2+)</name>
        <dbReference type="ChEBI" id="CHEBI:18420"/>
        <label>1</label>
    </ligand>
</feature>
<proteinExistence type="inferred from homology"/>
<dbReference type="CDD" id="cd16962">
    <property type="entry name" value="RuvC"/>
    <property type="match status" value="1"/>
</dbReference>
<comment type="subcellular location">
    <subcellularLocation>
        <location evidence="12">Cytoplasm</location>
    </subcellularLocation>
</comment>